<protein>
    <submittedName>
        <fullName evidence="8">Uncharacterized protein</fullName>
    </submittedName>
</protein>
<dbReference type="InterPro" id="IPR002401">
    <property type="entry name" value="Cyt_P450_E_grp-I"/>
</dbReference>
<dbReference type="PRINTS" id="PR00463">
    <property type="entry name" value="EP450I"/>
</dbReference>
<comment type="caution">
    <text evidence="8">The sequence shown here is derived from an EMBL/GenBank/DDBJ whole genome shotgun (WGS) entry which is preliminary data.</text>
</comment>
<keyword evidence="4 5" id="KW-0408">Iron</keyword>
<keyword evidence="3 5" id="KW-0479">Metal-binding</keyword>
<evidence type="ECO:0000256" key="4">
    <source>
        <dbReference type="ARBA" id="ARBA00023004"/>
    </source>
</evidence>
<dbReference type="VEuPathDB" id="FungiDB:FOMG_09115"/>
<dbReference type="VEuPathDB" id="FungiDB:FOIG_15565"/>
<keyword evidence="6" id="KW-0560">Oxidoreductase</keyword>
<proteinExistence type="inferred from homology"/>
<dbReference type="VEuPathDB" id="FungiDB:FOZG_16026"/>
<dbReference type="CDD" id="cd11062">
    <property type="entry name" value="CYP58-like"/>
    <property type="match status" value="1"/>
</dbReference>
<keyword evidence="7" id="KW-1133">Transmembrane helix</keyword>
<evidence type="ECO:0000256" key="5">
    <source>
        <dbReference type="PIRSR" id="PIRSR602401-1"/>
    </source>
</evidence>
<dbReference type="InterPro" id="IPR017972">
    <property type="entry name" value="Cyt_P450_CS"/>
</dbReference>
<dbReference type="PRINTS" id="PR00385">
    <property type="entry name" value="P450"/>
</dbReference>
<feature type="binding site" description="axial binding residue" evidence="5">
    <location>
        <position position="483"/>
    </location>
    <ligand>
        <name>heme</name>
        <dbReference type="ChEBI" id="CHEBI:30413"/>
    </ligand>
    <ligandPart>
        <name>Fe</name>
        <dbReference type="ChEBI" id="CHEBI:18248"/>
    </ligandPart>
</feature>
<reference evidence="8 9" key="1">
    <citation type="journal article" date="2018" name="Sci. Rep.">
        <title>Characterisation of pathogen-specific regions and novel effector candidates in Fusarium oxysporum f. sp. cepae.</title>
        <authorList>
            <person name="Armitage A.D."/>
            <person name="Taylor A."/>
            <person name="Sobczyk M.K."/>
            <person name="Baxter L."/>
            <person name="Greenfield B.P."/>
            <person name="Bates H.J."/>
            <person name="Wilson F."/>
            <person name="Jackson A.C."/>
            <person name="Ott S."/>
            <person name="Harrison R.J."/>
            <person name="Clarkson J.P."/>
        </authorList>
    </citation>
    <scope>NUCLEOTIDE SEQUENCE [LARGE SCALE GENOMIC DNA]</scope>
    <source>
        <strain evidence="8 9">Fo_A13</strain>
    </source>
</reference>
<dbReference type="VEuPathDB" id="FungiDB:FOC1_g10008334"/>
<evidence type="ECO:0000313" key="8">
    <source>
        <dbReference type="EMBL" id="RKK47434.1"/>
    </source>
</evidence>
<evidence type="ECO:0000256" key="1">
    <source>
        <dbReference type="ARBA" id="ARBA00001971"/>
    </source>
</evidence>
<dbReference type="SUPFAM" id="SSF48264">
    <property type="entry name" value="Cytochrome P450"/>
    <property type="match status" value="1"/>
</dbReference>
<dbReference type="Gene3D" id="1.10.630.10">
    <property type="entry name" value="Cytochrome P450"/>
    <property type="match status" value="1"/>
</dbReference>
<keyword evidence="6" id="KW-0503">Monooxygenase</keyword>
<dbReference type="AlphaFoldDB" id="A0A420M642"/>
<evidence type="ECO:0000313" key="9">
    <source>
        <dbReference type="Proteomes" id="UP000285084"/>
    </source>
</evidence>
<dbReference type="InterPro" id="IPR036396">
    <property type="entry name" value="Cyt_P450_sf"/>
</dbReference>
<name>A0A420M642_FUSOX</name>
<comment type="similarity">
    <text evidence="6">Belongs to the cytochrome P450 family.</text>
</comment>
<dbReference type="PANTHER" id="PTHR24305">
    <property type="entry name" value="CYTOCHROME P450"/>
    <property type="match status" value="1"/>
</dbReference>
<accession>A0A420M642</accession>
<sequence length="539" mass="60451">MNALMGQITGHEAWTSTLQRVEIALPTALQPWTPHFMVIIVVFIFSMLWKVYTTVYNLYFHPLARFPGPREAALSQNWIYKNSLSGRIEPLLERLHDQYSMSSNTQHYNPLLFLTVMAESHAIRIAPNELHITDVSLYKKIYSQNDPWPKNGDFYAAFGTPHSLFVETDHGLHRERRKLLNPYFSRGGVLNVQDLIQGKVATLIARFQKLPPGFKVNLYNAFRCLTVDIISDYASGTCLNQVETADGDFFGSYLEPFDAFGENIWHMCYRPVIRAIVTSAPAWIAKRVSKEGRSIVQLQEANMAALYSYRNKPDVGRPVVYAALDSCSEEEAMAEATDILAAGSDTTAYTLTVALWHIIKHQAIRDELVEALSRNIPDAKTIPNLPALEKIPLLNATVKESVRIASAVPGRLPRIVPSHAALFVDGKKVPEGTIVGMSAYTMNRNQEHWGQNADEFDPHRWLTGDSAAMEQNMASFSKGRRSCIGQPLAYAEIHIVLAYLLRNFDFELASGSASPDACDRFTSMVEKPGVLAYVKPRVK</sequence>
<dbReference type="InterPro" id="IPR001128">
    <property type="entry name" value="Cyt_P450"/>
</dbReference>
<keyword evidence="2 5" id="KW-0349">Heme</keyword>
<dbReference type="VEuPathDB" id="FungiDB:FOC4_g10001759"/>
<dbReference type="Proteomes" id="UP000285084">
    <property type="component" value="Unassembled WGS sequence"/>
</dbReference>
<dbReference type="VEuPathDB" id="FungiDB:FOXG_06968"/>
<organism evidence="8 9">
    <name type="scientific">Fusarium oxysporum</name>
    <name type="common">Fusarium vascular wilt</name>
    <dbReference type="NCBI Taxonomy" id="5507"/>
    <lineage>
        <taxon>Eukaryota</taxon>
        <taxon>Fungi</taxon>
        <taxon>Dikarya</taxon>
        <taxon>Ascomycota</taxon>
        <taxon>Pezizomycotina</taxon>
        <taxon>Sordariomycetes</taxon>
        <taxon>Hypocreomycetidae</taxon>
        <taxon>Hypocreales</taxon>
        <taxon>Nectriaceae</taxon>
        <taxon>Fusarium</taxon>
        <taxon>Fusarium oxysporum species complex</taxon>
    </lineage>
</organism>
<dbReference type="InterPro" id="IPR050121">
    <property type="entry name" value="Cytochrome_P450_monoxygenase"/>
</dbReference>
<dbReference type="GO" id="GO:0016705">
    <property type="term" value="F:oxidoreductase activity, acting on paired donors, with incorporation or reduction of molecular oxygen"/>
    <property type="evidence" value="ECO:0007669"/>
    <property type="project" value="InterPro"/>
</dbReference>
<evidence type="ECO:0000256" key="3">
    <source>
        <dbReference type="ARBA" id="ARBA00022723"/>
    </source>
</evidence>
<keyword evidence="7" id="KW-0472">Membrane</keyword>
<comment type="cofactor">
    <cofactor evidence="1 5">
        <name>heme</name>
        <dbReference type="ChEBI" id="CHEBI:30413"/>
    </cofactor>
</comment>
<dbReference type="EMBL" id="MRCX01001521">
    <property type="protein sequence ID" value="RKK47434.1"/>
    <property type="molecule type" value="Genomic_DNA"/>
</dbReference>
<dbReference type="VEuPathDB" id="FungiDB:HZS61_004343"/>
<dbReference type="GO" id="GO:0020037">
    <property type="term" value="F:heme binding"/>
    <property type="evidence" value="ECO:0007669"/>
    <property type="project" value="InterPro"/>
</dbReference>
<feature type="transmembrane region" description="Helical" evidence="7">
    <location>
        <begin position="36"/>
        <end position="60"/>
    </location>
</feature>
<dbReference type="GO" id="GO:0005506">
    <property type="term" value="F:iron ion binding"/>
    <property type="evidence" value="ECO:0007669"/>
    <property type="project" value="InterPro"/>
</dbReference>
<evidence type="ECO:0000256" key="2">
    <source>
        <dbReference type="ARBA" id="ARBA00022617"/>
    </source>
</evidence>
<evidence type="ECO:0000256" key="6">
    <source>
        <dbReference type="RuleBase" id="RU000461"/>
    </source>
</evidence>
<dbReference type="PROSITE" id="PS00086">
    <property type="entry name" value="CYTOCHROME_P450"/>
    <property type="match status" value="1"/>
</dbReference>
<evidence type="ECO:0000256" key="7">
    <source>
        <dbReference type="SAM" id="Phobius"/>
    </source>
</evidence>
<dbReference type="GO" id="GO:0004497">
    <property type="term" value="F:monooxygenase activity"/>
    <property type="evidence" value="ECO:0007669"/>
    <property type="project" value="UniProtKB-KW"/>
</dbReference>
<dbReference type="PANTHER" id="PTHR24305:SF152">
    <property type="entry name" value="P450, PUTATIVE (EUROFUNG)-RELATED"/>
    <property type="match status" value="1"/>
</dbReference>
<gene>
    <name evidence="8" type="ORF">BFJ69_g18178</name>
</gene>
<dbReference type="Pfam" id="PF00067">
    <property type="entry name" value="p450"/>
    <property type="match status" value="1"/>
</dbReference>
<keyword evidence="7" id="KW-0812">Transmembrane</keyword>